<organism evidence="4 5">
    <name type="scientific">Donghicola eburneus</name>
    <dbReference type="NCBI Taxonomy" id="393278"/>
    <lineage>
        <taxon>Bacteria</taxon>
        <taxon>Pseudomonadati</taxon>
        <taxon>Pseudomonadota</taxon>
        <taxon>Alphaproteobacteria</taxon>
        <taxon>Rhodobacterales</taxon>
        <taxon>Roseobacteraceae</taxon>
        <taxon>Donghicola</taxon>
    </lineage>
</organism>
<evidence type="ECO:0000256" key="2">
    <source>
        <dbReference type="SAM" id="Phobius"/>
    </source>
</evidence>
<gene>
    <name evidence="4" type="ORF">KARMA_1209</name>
</gene>
<evidence type="ECO:0000313" key="5">
    <source>
        <dbReference type="Proteomes" id="UP000184085"/>
    </source>
</evidence>
<keyword evidence="5" id="KW-1185">Reference proteome</keyword>
<dbReference type="AlphaFoldDB" id="A0A1M4MWV3"/>
<keyword evidence="1" id="KW-0175">Coiled coil</keyword>
<feature type="coiled-coil region" evidence="1">
    <location>
        <begin position="72"/>
        <end position="99"/>
    </location>
</feature>
<keyword evidence="2" id="KW-0472">Membrane</keyword>
<dbReference type="InterPro" id="IPR000792">
    <property type="entry name" value="Tscrpt_reg_LuxR_C"/>
</dbReference>
<dbReference type="EMBL" id="FMJB01000041">
    <property type="protein sequence ID" value="SCM67023.1"/>
    <property type="molecule type" value="Genomic_DNA"/>
</dbReference>
<dbReference type="Proteomes" id="UP000184085">
    <property type="component" value="Unassembled WGS sequence"/>
</dbReference>
<feature type="transmembrane region" description="Helical" evidence="2">
    <location>
        <begin position="12"/>
        <end position="40"/>
    </location>
</feature>
<evidence type="ECO:0000259" key="3">
    <source>
        <dbReference type="SMART" id="SM00421"/>
    </source>
</evidence>
<keyword evidence="2" id="KW-0812">Transmembrane</keyword>
<dbReference type="GO" id="GO:0003677">
    <property type="term" value="F:DNA binding"/>
    <property type="evidence" value="ECO:0007669"/>
    <property type="project" value="InterPro"/>
</dbReference>
<dbReference type="Pfam" id="PF00196">
    <property type="entry name" value="GerE"/>
    <property type="match status" value="1"/>
</dbReference>
<protein>
    <submittedName>
        <fullName evidence="4">Putative LuxR family transcriptional regulator</fullName>
    </submittedName>
</protein>
<feature type="domain" description="HTH luxR-type" evidence="3">
    <location>
        <begin position="103"/>
        <end position="160"/>
    </location>
</feature>
<evidence type="ECO:0000256" key="1">
    <source>
        <dbReference type="SAM" id="Coils"/>
    </source>
</evidence>
<evidence type="ECO:0000313" key="4">
    <source>
        <dbReference type="EMBL" id="SCM67023.1"/>
    </source>
</evidence>
<name>A0A1M4MWV3_9RHOB</name>
<dbReference type="SMART" id="SM00421">
    <property type="entry name" value="HTH_LUXR"/>
    <property type="match status" value="1"/>
</dbReference>
<sequence length="179" mass="19688">MKEAEKKMRLQRLGMASVIGLQAFCALVFIWEIVVSVLGLPFNLVPWSLFELVEIGAAVGLLLGIIVGGMVLRNTARRAEAAETRLRAASREFMELLEERFLEWGLTPAERDVALFAFKGLSTAEIAGMRNTSEGTVKAQTAAIYRKASVSGRAQLMSVIIEDLLMDETQPSPFRQAAE</sequence>
<feature type="transmembrane region" description="Helical" evidence="2">
    <location>
        <begin position="52"/>
        <end position="72"/>
    </location>
</feature>
<dbReference type="InterPro" id="IPR036388">
    <property type="entry name" value="WH-like_DNA-bd_sf"/>
</dbReference>
<dbReference type="RefSeq" id="WP_245780539.1">
    <property type="nucleotide sequence ID" value="NZ_FMJB01000041.1"/>
</dbReference>
<reference evidence="5" key="1">
    <citation type="submission" date="2016-09" db="EMBL/GenBank/DDBJ databases">
        <authorList>
            <person name="Wibberg D."/>
        </authorList>
    </citation>
    <scope>NUCLEOTIDE SEQUENCE [LARGE SCALE GENOMIC DNA]</scope>
</reference>
<dbReference type="GO" id="GO:0006355">
    <property type="term" value="P:regulation of DNA-templated transcription"/>
    <property type="evidence" value="ECO:0007669"/>
    <property type="project" value="InterPro"/>
</dbReference>
<dbReference type="Gene3D" id="1.10.10.10">
    <property type="entry name" value="Winged helix-like DNA-binding domain superfamily/Winged helix DNA-binding domain"/>
    <property type="match status" value="1"/>
</dbReference>
<dbReference type="InterPro" id="IPR016032">
    <property type="entry name" value="Sig_transdc_resp-reg_C-effctor"/>
</dbReference>
<accession>A0A1M4MWV3</accession>
<keyword evidence="2" id="KW-1133">Transmembrane helix</keyword>
<dbReference type="SUPFAM" id="SSF46894">
    <property type="entry name" value="C-terminal effector domain of the bipartite response regulators"/>
    <property type="match status" value="1"/>
</dbReference>
<proteinExistence type="predicted"/>